<dbReference type="EMBL" id="KY684083">
    <property type="protein sequence ID" value="ARF08022.1"/>
    <property type="molecule type" value="Genomic_DNA"/>
</dbReference>
<proteinExistence type="predicted"/>
<evidence type="ECO:0000313" key="1">
    <source>
        <dbReference type="EMBL" id="ARF08022.1"/>
    </source>
</evidence>
<gene>
    <name evidence="1" type="ORF">Catovirus_1_72</name>
</gene>
<protein>
    <submittedName>
        <fullName evidence="1">Uncharacterized protein</fullName>
    </submittedName>
</protein>
<reference evidence="1" key="1">
    <citation type="journal article" date="2017" name="Science">
        <title>Giant viruses with an expanded complement of translation system components.</title>
        <authorList>
            <person name="Schulz F."/>
            <person name="Yutin N."/>
            <person name="Ivanova N.N."/>
            <person name="Ortega D.R."/>
            <person name="Lee T.K."/>
            <person name="Vierheilig J."/>
            <person name="Daims H."/>
            <person name="Horn M."/>
            <person name="Wagner M."/>
            <person name="Jensen G.J."/>
            <person name="Kyrpides N.C."/>
            <person name="Koonin E.V."/>
            <person name="Woyke T."/>
        </authorList>
    </citation>
    <scope>NUCLEOTIDE SEQUENCE</scope>
    <source>
        <strain evidence="1">CTV1</strain>
    </source>
</reference>
<accession>A0A1V0S8J0</accession>
<organism evidence="1">
    <name type="scientific">Catovirus CTV1</name>
    <dbReference type="NCBI Taxonomy" id="1977631"/>
    <lineage>
        <taxon>Viruses</taxon>
        <taxon>Varidnaviria</taxon>
        <taxon>Bamfordvirae</taxon>
        <taxon>Nucleocytoviricota</taxon>
        <taxon>Megaviricetes</taxon>
        <taxon>Imitervirales</taxon>
        <taxon>Mimiviridae</taxon>
        <taxon>Klosneuvirinae</taxon>
        <taxon>Catovirus</taxon>
    </lineage>
</organism>
<name>A0A1V0S8J0_9VIRU</name>
<sequence length="353" mass="42697">MLINSIYQHKTGFDLNKFNQNGQSNKVVKKLIYKTHWLLVREITQKMASYSFEQIQELKCANSFCTEVILKKKESIVQFYYPSYLLFTLENNKYKNTIESEEWIKSNKYVIYLSDYEELEESKEFFIDYYEFNRTRKAKYLSIENDHKKLLFSTRFEVDSFDIYTLFREIKIEISPNNIHKKTILDNISFNNFINKPYATILIDKILLYLLEKVDYNSVGEYQKNITFPIYDVLDNYEKTLMPSTKNLIEKLTKKFLQQLGTRMYLDHFYSIKRLLIYKYFSDDDFTIDYDDNEKSELNEDVFRINMDETDNNLCKIYRYAGEEWKEYKSFTLNEYSKLVITEIDSKKHIVLL</sequence>